<proteinExistence type="predicted"/>
<gene>
    <name evidence="5" type="ORF">DQG23_14835</name>
</gene>
<evidence type="ECO:0000313" key="5">
    <source>
        <dbReference type="EMBL" id="RAV20773.1"/>
    </source>
</evidence>
<evidence type="ECO:0000313" key="6">
    <source>
        <dbReference type="Proteomes" id="UP000250369"/>
    </source>
</evidence>
<comment type="caution">
    <text evidence="5">The sequence shown here is derived from an EMBL/GenBank/DDBJ whole genome shotgun (WGS) entry which is preliminary data.</text>
</comment>
<dbReference type="Proteomes" id="UP000250369">
    <property type="component" value="Unassembled WGS sequence"/>
</dbReference>
<dbReference type="InterPro" id="IPR006946">
    <property type="entry name" value="DGR2-like_dom"/>
</dbReference>
<evidence type="ECO:0000256" key="1">
    <source>
        <dbReference type="ARBA" id="ARBA00022801"/>
    </source>
</evidence>
<protein>
    <submittedName>
        <fullName evidence="5">Uncharacterized protein</fullName>
    </submittedName>
</protein>
<dbReference type="InterPro" id="IPR008979">
    <property type="entry name" value="Galactose-bd-like_sf"/>
</dbReference>
<sequence>MNMLTRKTIMLFLAIVVSVTFPTTVFAQDRAFDRYKHYVSLTNDGLGFAESEDAATLGWAESQYLDSYIDIYNRYQDTYWLDKFAQHFDEVKANAIDPEADGSFGWYTPVYSYQHLWNNHFELDGPDTSATDAIANGGFETAGVDGVPASWTREAGSAVNAYRTTAANEYYSGTAGLAIKYNSGGAATMKQSFSYSPGRKYLLSFMAKTDSMTTTASVQIYNETTSSVVAETLSYGSDSIIKDDWVKGGFAFTAPTAAGQTLVVKIKLARLDQSGWAAYFDDFSIKPVETVVNSLQNGDFETANSTDNTLPDQWERLGTSAYTYSSTASGEHASGNTGLVVKSDGTAWKEVYQQLPYTPDATYTLTFDGKTNSSSAYGRILVYNATDSQYILDQTFNNTSWQQHSYTFNAPSAAGKTLYVYLRQSTYTEPSWIAYFDNVMIEPYAANINTDYGFFSTDSSDSTLPQGWERVQSTSNNVYLSNTLNEYYSEFNGVVLKSDDTQIPMLQKKLYPIPGQEYMVTFMGRTNTPAAEGQVEIYHANSSSALGSVTFSNTAWQGNSFTFTAPSSVTDTVYLRLRQTSTAATNSLISYYDDVQVVPILKRSAAGWTRVNKTKLTAYTTNEAGQSVGGYGLVVGNDGSTDGYVMQQLQGYDPGKPYELYFHGKTNAPSNGGKVVVYDVTASAELASMTFENTDWAGQQLLFSTPAAGNHVIEIRLTQQYANNSAQYAVFDRVSVGERSTWLVHETILAKSALKFVKTVYGDSDLTAAYGTKADEYLSFIEELILPKWETYYRDLGNDRGVYVFPAGNRAAYFPERTLPHNQYLVASECYLLLGDIKGNSAYADRARALLNNFKDHLQVNPAVPTAYQWNYWDSAGSWDQGMTYVGAEEDTSHANLDVSAVITAYHYGVVFDDTDMKKFASTFVDAMWNGSVTNPGIGPRVNYNEVRTTWLLLYNTDLSAWLKLAEFDPQIWHIADAIMRTTIDESWKEGFAWILPYMANLAIYNPEMLVNGDFEWADKDDPTLPAYWQRYLPYTTSSTAYRDIANAYKGDAGLANRTNGSAWNIVQQEMKGYLPNSSYELKVVGKTGTSSVMGRADVMNYSNLNAVGSLFIDDTAWETETLSFTTPNNPTDTLKIDLYHNLYSPANEFAYFDDVRIYASLWNSFAPNGGFEEQDNDDQTLPKYWERGAGTLAADAAIDTAEKYKGTNSLKLTTDPSAGSQTLRYTLRGFKPSADYTVTFYAKTNGSSAKAKANVYNVTDSVALGASTAINSTTWGQYTFSFTAPADAGDVVHIVLEHDDPNVSGGVAYFDELGVTLD</sequence>
<dbReference type="Pfam" id="PF04862">
    <property type="entry name" value="DUF642"/>
    <property type="match status" value="1"/>
</dbReference>
<name>A0A329MPW2_9BACL</name>
<dbReference type="Gene3D" id="2.60.120.260">
    <property type="entry name" value="Galactose-binding domain-like"/>
    <property type="match status" value="6"/>
</dbReference>
<feature type="chain" id="PRO_5016334420" evidence="2">
    <location>
        <begin position="28"/>
        <end position="1319"/>
    </location>
</feature>
<feature type="domain" description="DUF642" evidence="4">
    <location>
        <begin position="294"/>
        <end position="441"/>
    </location>
</feature>
<organism evidence="5 6">
    <name type="scientific">Paenibacillus contaminans</name>
    <dbReference type="NCBI Taxonomy" id="450362"/>
    <lineage>
        <taxon>Bacteria</taxon>
        <taxon>Bacillati</taxon>
        <taxon>Bacillota</taxon>
        <taxon>Bacilli</taxon>
        <taxon>Bacillales</taxon>
        <taxon>Paenibacillaceae</taxon>
        <taxon>Paenibacillus</taxon>
    </lineage>
</organism>
<feature type="domain" description="CBM-cenC" evidence="3">
    <location>
        <begin position="1169"/>
        <end position="1296"/>
    </location>
</feature>
<evidence type="ECO:0000256" key="2">
    <source>
        <dbReference type="SAM" id="SignalP"/>
    </source>
</evidence>
<dbReference type="Pfam" id="PF02018">
    <property type="entry name" value="CBM_4_9"/>
    <property type="match status" value="1"/>
</dbReference>
<feature type="signal peptide" evidence="2">
    <location>
        <begin position="1"/>
        <end position="27"/>
    </location>
</feature>
<accession>A0A329MPW2</accession>
<keyword evidence="1" id="KW-0378">Hydrolase</keyword>
<evidence type="ECO:0000259" key="4">
    <source>
        <dbReference type="Pfam" id="PF04862"/>
    </source>
</evidence>
<evidence type="ECO:0000259" key="3">
    <source>
        <dbReference type="Pfam" id="PF02018"/>
    </source>
</evidence>
<keyword evidence="2" id="KW-0732">Signal</keyword>
<dbReference type="EMBL" id="QMFB01000007">
    <property type="protein sequence ID" value="RAV20773.1"/>
    <property type="molecule type" value="Genomic_DNA"/>
</dbReference>
<dbReference type="InterPro" id="IPR003305">
    <property type="entry name" value="CenC_carb-bd"/>
</dbReference>
<reference evidence="5 6" key="1">
    <citation type="journal article" date="2009" name="Int. J. Syst. Evol. Microbiol.">
        <title>Paenibacillus contaminans sp. nov., isolated from a contaminated laboratory plate.</title>
        <authorList>
            <person name="Chou J.H."/>
            <person name="Lee J.H."/>
            <person name="Lin M.C."/>
            <person name="Chang P.S."/>
            <person name="Arun A.B."/>
            <person name="Young C.C."/>
            <person name="Chen W.M."/>
        </authorList>
    </citation>
    <scope>NUCLEOTIDE SEQUENCE [LARGE SCALE GENOMIC DNA]</scope>
    <source>
        <strain evidence="5 6">CKOBP-6</strain>
    </source>
</reference>
<dbReference type="SUPFAM" id="SSF49785">
    <property type="entry name" value="Galactose-binding domain-like"/>
    <property type="match status" value="3"/>
</dbReference>
<dbReference type="GO" id="GO:0016798">
    <property type="term" value="F:hydrolase activity, acting on glycosyl bonds"/>
    <property type="evidence" value="ECO:0007669"/>
    <property type="project" value="InterPro"/>
</dbReference>
<keyword evidence="6" id="KW-1185">Reference proteome</keyword>